<feature type="compositionally biased region" description="Polar residues" evidence="4">
    <location>
        <begin position="422"/>
        <end position="443"/>
    </location>
</feature>
<reference evidence="5" key="2">
    <citation type="submission" date="2010-05" db="EMBL/GenBank/DDBJ databases">
        <authorList>
            <person name="Almeida L.G."/>
            <person name="Nicolas M.F."/>
            <person name="Souza R.C."/>
            <person name="Vasconcelos A.T.R."/>
        </authorList>
    </citation>
    <scope>NUCLEOTIDE SEQUENCE</scope>
</reference>
<accession>W5JSW5</accession>
<keyword evidence="1" id="KW-0444">Lipid biosynthesis</keyword>
<evidence type="ECO:0000313" key="6">
    <source>
        <dbReference type="EnsemblMetazoa" id="ADAC002373-PA"/>
    </source>
</evidence>
<keyword evidence="5" id="KW-0418">Kinase</keyword>
<dbReference type="VEuPathDB" id="VectorBase:ADAR2_003335"/>
<feature type="region of interest" description="Disordered" evidence="4">
    <location>
        <begin position="383"/>
        <end position="444"/>
    </location>
</feature>
<dbReference type="STRING" id="43151.W5JSW5"/>
<dbReference type="Pfam" id="PF01633">
    <property type="entry name" value="Choline_kinase"/>
    <property type="match status" value="1"/>
</dbReference>
<dbReference type="SUPFAM" id="SSF56112">
    <property type="entry name" value="Protein kinase-like (PK-like)"/>
    <property type="match status" value="1"/>
</dbReference>
<dbReference type="FunCoup" id="W5JSW5">
    <property type="interactions" value="389"/>
</dbReference>
<reference evidence="5 7" key="1">
    <citation type="journal article" date="2010" name="BMC Genomics">
        <title>Combination of measures distinguishes pre-miRNAs from other stem-loops in the genome of the newly sequenced Anopheles darlingi.</title>
        <authorList>
            <person name="Mendes N.D."/>
            <person name="Freitas A.T."/>
            <person name="Vasconcelos A.T."/>
            <person name="Sagot M.F."/>
        </authorList>
    </citation>
    <scope>NUCLEOTIDE SEQUENCE</scope>
</reference>
<evidence type="ECO:0000256" key="4">
    <source>
        <dbReference type="SAM" id="MobiDB-lite"/>
    </source>
</evidence>
<dbReference type="GO" id="GO:0004103">
    <property type="term" value="F:choline kinase activity"/>
    <property type="evidence" value="ECO:0007669"/>
    <property type="project" value="TreeGrafter"/>
</dbReference>
<dbReference type="OMA" id="RCDFAFC"/>
<keyword evidence="1" id="KW-0443">Lipid metabolism</keyword>
<dbReference type="VEuPathDB" id="VectorBase:ADAC002373"/>
<dbReference type="Gene3D" id="3.30.200.20">
    <property type="entry name" value="Phosphorylase Kinase, domain 1"/>
    <property type="match status" value="1"/>
</dbReference>
<dbReference type="HOGENOM" id="CLU_012712_2_0_1"/>
<evidence type="ECO:0000256" key="3">
    <source>
        <dbReference type="ARBA" id="ARBA00038211"/>
    </source>
</evidence>
<dbReference type="GO" id="GO:0005737">
    <property type="term" value="C:cytoplasm"/>
    <property type="evidence" value="ECO:0007669"/>
    <property type="project" value="TreeGrafter"/>
</dbReference>
<protein>
    <submittedName>
        <fullName evidence="5">Choline/ethanolamine kinase</fullName>
    </submittedName>
</protein>
<comment type="similarity">
    <text evidence="3">Belongs to the choline/ethanolamine kinase family.</text>
</comment>
<dbReference type="PANTHER" id="PTHR22603">
    <property type="entry name" value="CHOLINE/ETHANOALAMINE KINASE"/>
    <property type="match status" value="1"/>
</dbReference>
<dbReference type="AlphaFoldDB" id="W5JSW5"/>
<keyword evidence="7" id="KW-1185">Reference proteome</keyword>
<reference evidence="5" key="3">
    <citation type="journal article" date="2013" name="Nucleic Acids Res.">
        <title>The genome of Anopheles darlingi, the main neotropical malaria vector.</title>
        <authorList>
            <person name="Marinotti O."/>
            <person name="Cerqueira G.C."/>
            <person name="de Almeida L.G."/>
            <person name="Ferro M.I."/>
            <person name="Loreto E.L."/>
            <person name="Zaha A."/>
            <person name="Teixeira S.M."/>
            <person name="Wespiser A.R."/>
            <person name="Almeida E Silva A."/>
            <person name="Schlindwein A.D."/>
            <person name="Pacheco A.C."/>
            <person name="Silva A.L."/>
            <person name="Graveley B.R."/>
            <person name="Walenz B.P."/>
            <person name="Lima Bde A."/>
            <person name="Ribeiro C.A."/>
            <person name="Nunes-Silva C.G."/>
            <person name="de Carvalho C.R."/>
            <person name="Soares C.M."/>
            <person name="de Menezes C.B."/>
            <person name="Matiolli C."/>
            <person name="Caffrey D."/>
            <person name="Araujo D.A."/>
            <person name="de Oliveira D.M."/>
            <person name="Golenbock D."/>
            <person name="Grisard E.C."/>
            <person name="Fantinatti-Garboggini F."/>
            <person name="de Carvalho F.M."/>
            <person name="Barcellos F.G."/>
            <person name="Prosdocimi F."/>
            <person name="May G."/>
            <person name="Azevedo Junior G.M."/>
            <person name="Guimaraes G.M."/>
            <person name="Goldman G.H."/>
            <person name="Padilha I.Q."/>
            <person name="Batista Jda S."/>
            <person name="Ferro J.A."/>
            <person name="Ribeiro J.M."/>
            <person name="Fietto J.L."/>
            <person name="Dabbas K.M."/>
            <person name="Cerdeira L."/>
            <person name="Agnez-Lima L.F."/>
            <person name="Brocchi M."/>
            <person name="de Carvalho M.O."/>
            <person name="Teixeira Mde M."/>
            <person name="Diniz Maia Mde M."/>
            <person name="Goldman M.H."/>
            <person name="Cruz Schneider M.P."/>
            <person name="Felipe M.S."/>
            <person name="Hungria M."/>
            <person name="Nicolas M.F."/>
            <person name="Pereira M."/>
            <person name="Montes M.A."/>
            <person name="Cantao M.E."/>
            <person name="Vincentz M."/>
            <person name="Rafael M.S."/>
            <person name="Silverman N."/>
            <person name="Stoco P.H."/>
            <person name="Souza R.C."/>
            <person name="Vicentini R."/>
            <person name="Gazzinelli R.T."/>
            <person name="Neves Rde O."/>
            <person name="Silva R."/>
            <person name="Astolfi-Filho S."/>
            <person name="Maciel T.E."/>
            <person name="Urmenyi T.P."/>
            <person name="Tadei W.P."/>
            <person name="Camargo E.P."/>
            <person name="de Vasconcelos A.T."/>
        </authorList>
    </citation>
    <scope>NUCLEOTIDE SEQUENCE</scope>
</reference>
<dbReference type="EMBL" id="ADMH02000571">
    <property type="protein sequence ID" value="ETN65849.1"/>
    <property type="molecule type" value="Genomic_DNA"/>
</dbReference>
<dbReference type="PANTHER" id="PTHR22603:SF93">
    <property type="entry name" value="RE24176P"/>
    <property type="match status" value="1"/>
</dbReference>
<dbReference type="eggNOG" id="KOG2686">
    <property type="taxonomic scope" value="Eukaryota"/>
</dbReference>
<sequence>MMSNLIKKVSSEYRFTDIDAPAPRGVSEVSVRVVPPGRESGRSLKRRLLEASSPTEMRDIAARICRDYLTGAWKTISAEELQLRRISGGLSNFLYYVSLPDHHYYSHNSSVQSRSNASSPRGSISGPDHQGVITNTSTKLKSSSNGGNNKRARKDSYTACLPEPKEVLLRIYGQTHGEHALETMLTESVVFTLLSERKLGPKLHGIFPGGRIEQYIPARALLTAELGDPKISLKVAERMAAIHTMDIPVSKEPDWLWAKMAGWLKGIAGTLETMERDRANGNANTSPTTGGFGDGHTMLDILAEIDLAAEVQWLRSLISSEDFPVVFCHNDLQEGNILLRQDEPPSMANFECNPIEAFDESTQLDSHFSGILISSGIVPTNATEPLSHGNQSATISLNSRNSRKRSLEQDHMENSDLDNTRDSVLSGNSQPLSEPEAGSNTDGTPELMIIDFEYCAYNYRGFDLANHFLEWTFDYTNRASPYFYHKPDQYPTYEQQEKFIIQYLAHLSCPGDARTNRTDEEDEDDLDEQDRVSETGSSTMDEVEQIRREVQCFTMVSHLFWSLWAIVNVYQQIEFGYMEYAACRLKQYRLAKKFYTEMMMGTGSGSDGSHKAPSVDPEK</sequence>
<feature type="region of interest" description="Disordered" evidence="4">
    <location>
        <begin position="107"/>
        <end position="157"/>
    </location>
</feature>
<feature type="region of interest" description="Disordered" evidence="4">
    <location>
        <begin position="512"/>
        <end position="540"/>
    </location>
</feature>
<feature type="compositionally biased region" description="Polar residues" evidence="4">
    <location>
        <begin position="383"/>
        <end position="395"/>
    </location>
</feature>
<dbReference type="EnsemblMetazoa" id="ADAC002373-RA">
    <property type="protein sequence ID" value="ADAC002373-PA"/>
    <property type="gene ID" value="ADAC002373"/>
</dbReference>
<proteinExistence type="inferred from homology"/>
<dbReference type="GO" id="GO:0006646">
    <property type="term" value="P:phosphatidylethanolamine biosynthetic process"/>
    <property type="evidence" value="ECO:0007669"/>
    <property type="project" value="TreeGrafter"/>
</dbReference>
<name>W5JSW5_ANODA</name>
<evidence type="ECO:0000256" key="2">
    <source>
        <dbReference type="ARBA" id="ARBA00023264"/>
    </source>
</evidence>
<dbReference type="InterPro" id="IPR011009">
    <property type="entry name" value="Kinase-like_dom_sf"/>
</dbReference>
<dbReference type="GO" id="GO:0004305">
    <property type="term" value="F:ethanolamine kinase activity"/>
    <property type="evidence" value="ECO:0007669"/>
    <property type="project" value="TreeGrafter"/>
</dbReference>
<evidence type="ECO:0000313" key="7">
    <source>
        <dbReference type="Proteomes" id="UP000000673"/>
    </source>
</evidence>
<evidence type="ECO:0000313" key="5">
    <source>
        <dbReference type="EMBL" id="ETN65849.1"/>
    </source>
</evidence>
<feature type="compositionally biased region" description="Acidic residues" evidence="4">
    <location>
        <begin position="519"/>
        <end position="528"/>
    </location>
</feature>
<feature type="compositionally biased region" description="Low complexity" evidence="4">
    <location>
        <begin position="107"/>
        <end position="119"/>
    </location>
</feature>
<reference evidence="6" key="4">
    <citation type="submission" date="2015-06" db="UniProtKB">
        <authorList>
            <consortium name="EnsemblMetazoa"/>
        </authorList>
    </citation>
    <scope>IDENTIFICATION</scope>
</reference>
<organism evidence="5">
    <name type="scientific">Anopheles darlingi</name>
    <name type="common">Mosquito</name>
    <dbReference type="NCBI Taxonomy" id="43151"/>
    <lineage>
        <taxon>Eukaryota</taxon>
        <taxon>Metazoa</taxon>
        <taxon>Ecdysozoa</taxon>
        <taxon>Arthropoda</taxon>
        <taxon>Hexapoda</taxon>
        <taxon>Insecta</taxon>
        <taxon>Pterygota</taxon>
        <taxon>Neoptera</taxon>
        <taxon>Endopterygota</taxon>
        <taxon>Diptera</taxon>
        <taxon>Nematocera</taxon>
        <taxon>Culicoidea</taxon>
        <taxon>Culicidae</taxon>
        <taxon>Anophelinae</taxon>
        <taxon>Anopheles</taxon>
    </lineage>
</organism>
<feature type="compositionally biased region" description="Basic and acidic residues" evidence="4">
    <location>
        <begin position="405"/>
        <end position="421"/>
    </location>
</feature>
<keyword evidence="1" id="KW-0594">Phospholipid biosynthesis</keyword>
<keyword evidence="2" id="KW-1208">Phospholipid metabolism</keyword>
<feature type="compositionally biased region" description="Low complexity" evidence="4">
    <location>
        <begin position="134"/>
        <end position="149"/>
    </location>
</feature>
<evidence type="ECO:0000256" key="1">
    <source>
        <dbReference type="ARBA" id="ARBA00023209"/>
    </source>
</evidence>
<gene>
    <name evidence="5" type="ORF">AND_002373</name>
</gene>
<dbReference type="Gene3D" id="3.90.1200.10">
    <property type="match status" value="1"/>
</dbReference>
<dbReference type="Proteomes" id="UP000000673">
    <property type="component" value="Unassembled WGS sequence"/>
</dbReference>
<keyword evidence="5" id="KW-0808">Transferase</keyword>